<gene>
    <name evidence="2" type="ORF">BDZ85DRAFT_240618</name>
</gene>
<name>A0A6A6G6M1_9PEZI</name>
<evidence type="ECO:0000256" key="1">
    <source>
        <dbReference type="SAM" id="SignalP"/>
    </source>
</evidence>
<dbReference type="AlphaFoldDB" id="A0A6A6G6M1"/>
<keyword evidence="3" id="KW-1185">Reference proteome</keyword>
<dbReference type="OrthoDB" id="5319191at2759"/>
<evidence type="ECO:0000313" key="2">
    <source>
        <dbReference type="EMBL" id="KAF2221060.1"/>
    </source>
</evidence>
<reference evidence="3" key="1">
    <citation type="journal article" date="2020" name="Stud. Mycol.">
        <title>101 Dothideomycetes genomes: A test case for predicting lifestyles and emergence of pathogens.</title>
        <authorList>
            <person name="Haridas S."/>
            <person name="Albert R."/>
            <person name="Binder M."/>
            <person name="Bloem J."/>
            <person name="LaButti K."/>
            <person name="Salamov A."/>
            <person name="Andreopoulos B."/>
            <person name="Baker S."/>
            <person name="Barry K."/>
            <person name="Bills G."/>
            <person name="Bluhm B."/>
            <person name="Cannon C."/>
            <person name="Castanera R."/>
            <person name="Culley D."/>
            <person name="Daum C."/>
            <person name="Ezra D."/>
            <person name="Gonzalez J."/>
            <person name="Henrissat B."/>
            <person name="Kuo A."/>
            <person name="Liang C."/>
            <person name="Lipzen A."/>
            <person name="Lutzoni F."/>
            <person name="Magnuson J."/>
            <person name="Mondo S."/>
            <person name="Nolan M."/>
            <person name="Ohm R."/>
            <person name="Pangilinan J."/>
            <person name="Park H.-J."/>
            <person name="Ramirez L."/>
            <person name="Alfaro M."/>
            <person name="Sun H."/>
            <person name="Tritt A."/>
            <person name="Yoshinaga Y."/>
            <person name="Zwiers L.-H."/>
            <person name="Turgeon B."/>
            <person name="Goodwin S."/>
            <person name="Spatafora J."/>
            <person name="Crous P."/>
            <person name="Grigoriev I."/>
        </authorList>
    </citation>
    <scope>NUCLEOTIDE SEQUENCE [LARGE SCALE GENOMIC DNA]</scope>
    <source>
        <strain evidence="3">CECT 20119</strain>
    </source>
</reference>
<dbReference type="Proteomes" id="UP000799538">
    <property type="component" value="Unassembled WGS sequence"/>
</dbReference>
<feature type="signal peptide" evidence="1">
    <location>
        <begin position="1"/>
        <end position="21"/>
    </location>
</feature>
<feature type="chain" id="PRO_5025463951" evidence="1">
    <location>
        <begin position="22"/>
        <end position="455"/>
    </location>
</feature>
<keyword evidence="1" id="KW-0732">Signal</keyword>
<organism evidence="2 3">
    <name type="scientific">Elsinoe ampelina</name>
    <dbReference type="NCBI Taxonomy" id="302913"/>
    <lineage>
        <taxon>Eukaryota</taxon>
        <taxon>Fungi</taxon>
        <taxon>Dikarya</taxon>
        <taxon>Ascomycota</taxon>
        <taxon>Pezizomycotina</taxon>
        <taxon>Dothideomycetes</taxon>
        <taxon>Dothideomycetidae</taxon>
        <taxon>Myriangiales</taxon>
        <taxon>Elsinoaceae</taxon>
        <taxon>Elsinoe</taxon>
    </lineage>
</organism>
<dbReference type="EMBL" id="ML992511">
    <property type="protein sequence ID" value="KAF2221060.1"/>
    <property type="molecule type" value="Genomic_DNA"/>
</dbReference>
<protein>
    <submittedName>
        <fullName evidence="2">Uncharacterized protein</fullName>
    </submittedName>
</protein>
<proteinExistence type="predicted"/>
<accession>A0A6A6G6M1</accession>
<evidence type="ECO:0000313" key="3">
    <source>
        <dbReference type="Proteomes" id="UP000799538"/>
    </source>
</evidence>
<sequence length="455" mass="50653">MHLSLLTSLTVLLAGLGEVSAQAAKTYKPAPVPSGKTYYGQSEFSKLAKTKKVDSTHFRVYNTTAKKAAQVVQVLEGAYDCFVNDMGFTDTGVSIKDSPSSGPYWKSNIFTAKTDGVAGFVTSDWQTGLAYMVMDQSYVNISSILVHEYGHILTYHAVNSKWWMSSRASGWAEPLANFFSEIYHSSSFCASARSKANTKEGWTLFTPQIVIGASYLSIIDATRNVFNNEYQSWPFIHYLTMNIDKYPNLGRDMVRTLFNTYNSTANETPFHTLQRLVGPKVKVQKMLTKYWARMAYIDFADTKWYTQYYYNAPSVSYDNLDSTSVANTYRVKQARQPKYLGASIIPLVVSGTGSNTLRITGNMPFSATLSILGANRTARDVRYVNVPAAPGKFVKAVKFSLKQGEDATLTVVNTPRELLVYDTRATGEGDVAKGLDFTVKMNKRVQPRGRSWVGT</sequence>